<dbReference type="GO" id="GO:0004866">
    <property type="term" value="F:endopeptidase inhibitor activity"/>
    <property type="evidence" value="ECO:0007669"/>
    <property type="project" value="InterPro"/>
</dbReference>
<evidence type="ECO:0000313" key="8">
    <source>
        <dbReference type="Proteomes" id="UP000708208"/>
    </source>
</evidence>
<dbReference type="Proteomes" id="UP000708208">
    <property type="component" value="Unassembled WGS sequence"/>
</dbReference>
<evidence type="ECO:0000259" key="5">
    <source>
        <dbReference type="SMART" id="SM01360"/>
    </source>
</evidence>
<dbReference type="InterPro" id="IPR002172">
    <property type="entry name" value="LDrepeatLR_classA_rpt"/>
</dbReference>
<accession>A0A8J2L467</accession>
<reference evidence="7" key="1">
    <citation type="submission" date="2021-06" db="EMBL/GenBank/DDBJ databases">
        <authorList>
            <person name="Hodson N. C."/>
            <person name="Mongue J. A."/>
            <person name="Jaron S. K."/>
        </authorList>
    </citation>
    <scope>NUCLEOTIDE SEQUENCE</scope>
</reference>
<organism evidence="7 8">
    <name type="scientific">Allacma fusca</name>
    <dbReference type="NCBI Taxonomy" id="39272"/>
    <lineage>
        <taxon>Eukaryota</taxon>
        <taxon>Metazoa</taxon>
        <taxon>Ecdysozoa</taxon>
        <taxon>Arthropoda</taxon>
        <taxon>Hexapoda</taxon>
        <taxon>Collembola</taxon>
        <taxon>Symphypleona</taxon>
        <taxon>Sminthuridae</taxon>
        <taxon>Allacma</taxon>
    </lineage>
</organism>
<comment type="caution">
    <text evidence="7">The sequence shown here is derived from an EMBL/GenBank/DDBJ whole genome shotgun (WGS) entry which is preliminary data.</text>
</comment>
<dbReference type="PANTHER" id="PTHR11412:SF136">
    <property type="entry name" value="CD109 ANTIGEN"/>
    <property type="match status" value="1"/>
</dbReference>
<evidence type="ECO:0000259" key="6">
    <source>
        <dbReference type="SMART" id="SM01361"/>
    </source>
</evidence>
<dbReference type="PANTHER" id="PTHR11412">
    <property type="entry name" value="MACROGLOBULIN / COMPLEMENT"/>
    <property type="match status" value="1"/>
</dbReference>
<dbReference type="SMART" id="SM00192">
    <property type="entry name" value="LDLa"/>
    <property type="match status" value="1"/>
</dbReference>
<dbReference type="EMBL" id="CAJVCH010543847">
    <property type="protein sequence ID" value="CAG7827521.1"/>
    <property type="molecule type" value="Genomic_DNA"/>
</dbReference>
<protein>
    <submittedName>
        <fullName evidence="7">Uncharacterized protein</fullName>
    </submittedName>
</protein>
<dbReference type="InterPro" id="IPR011626">
    <property type="entry name" value="Alpha-macroglobulin_TED"/>
</dbReference>
<dbReference type="Pfam" id="PF07677">
    <property type="entry name" value="A2M_recep"/>
    <property type="match status" value="1"/>
</dbReference>
<evidence type="ECO:0000256" key="4">
    <source>
        <dbReference type="PROSITE-ProRule" id="PRU00124"/>
    </source>
</evidence>
<dbReference type="OrthoDB" id="6359008at2759"/>
<feature type="non-terminal residue" evidence="7">
    <location>
        <position position="1363"/>
    </location>
</feature>
<comment type="caution">
    <text evidence="4">Lacks conserved residue(s) required for the propagation of feature annotation.</text>
</comment>
<keyword evidence="3 4" id="KW-1015">Disulfide bond</keyword>
<dbReference type="SMART" id="SM01360">
    <property type="entry name" value="A2M"/>
    <property type="match status" value="1"/>
</dbReference>
<feature type="disulfide bond" evidence="4">
    <location>
        <begin position="11"/>
        <end position="29"/>
    </location>
</feature>
<dbReference type="Pfam" id="PF00207">
    <property type="entry name" value="A2M"/>
    <property type="match status" value="1"/>
</dbReference>
<dbReference type="InterPro" id="IPR001599">
    <property type="entry name" value="Macroglobln_a2"/>
</dbReference>
<feature type="domain" description="Alpha-macroglobulin receptor-binding" evidence="6">
    <location>
        <begin position="1270"/>
        <end position="1361"/>
    </location>
</feature>
<dbReference type="CDD" id="cd00112">
    <property type="entry name" value="LDLa"/>
    <property type="match status" value="1"/>
</dbReference>
<proteinExistence type="predicted"/>
<evidence type="ECO:0000313" key="7">
    <source>
        <dbReference type="EMBL" id="CAG7827521.1"/>
    </source>
</evidence>
<dbReference type="PROSITE" id="PS50068">
    <property type="entry name" value="LDLRA_2"/>
    <property type="match status" value="1"/>
</dbReference>
<evidence type="ECO:0000256" key="1">
    <source>
        <dbReference type="ARBA" id="ARBA00022729"/>
    </source>
</evidence>
<gene>
    <name evidence="7" type="ORF">AFUS01_LOCUS37504</name>
</gene>
<keyword evidence="2" id="KW-0882">Thioester bond</keyword>
<evidence type="ECO:0000256" key="2">
    <source>
        <dbReference type="ARBA" id="ARBA00022966"/>
    </source>
</evidence>
<name>A0A8J2L467_9HEXA</name>
<dbReference type="SMART" id="SM01361">
    <property type="entry name" value="A2M_recep"/>
    <property type="match status" value="1"/>
</dbReference>
<dbReference type="InterPro" id="IPR050473">
    <property type="entry name" value="A2M/Complement_sys"/>
</dbReference>
<feature type="domain" description="Alpha-2-macroglobulin" evidence="5">
    <location>
        <begin position="647"/>
        <end position="738"/>
    </location>
</feature>
<dbReference type="Pfam" id="PF07678">
    <property type="entry name" value="TED_complement"/>
    <property type="match status" value="1"/>
</dbReference>
<dbReference type="InterPro" id="IPR009048">
    <property type="entry name" value="A-macroglobulin_rcpt-bd"/>
</dbReference>
<dbReference type="GO" id="GO:0005615">
    <property type="term" value="C:extracellular space"/>
    <property type="evidence" value="ECO:0007669"/>
    <property type="project" value="InterPro"/>
</dbReference>
<sequence length="1363" mass="153781">KQRQCRGAFPCCNGLCVPWRTRNDGYDDCGDGSDEQEKTTIKKNEPPKCDPTVECPNPNIIFTAISPKFAYPYSKYRMSIFLQGGLRNTTKYAFTAWIDPQNFRSHQPGETPLELQEGETGHLAIDFEHVYESIYSLRLKVMNVNTTETFYYEKYIAAEKNLRVLIHTDKAIYGPQDTVYYRIKYFNTIPVEEDTTVNATATVRILDAKGNLIKKHQHEIKPGSHFDGEIHISDTFNPGTWNITLDSVFPMSDTENIRCSHFAEFIVRKRPQQFSVSVDVPIHIATEHSTSFPMKVQALYDDGTGVYGTYSTKIWLMVQGMCPEETSIRNNFIIGTHGINSIDFGSILNDDHANGAELFVEVTVTDSLTGHSVKKVETIQISRFDYKILPFSMNNYKRPNLPFFISFRAVNAFNQPLEPYREEHIRIIGHNFDSKSEVLNQTIGDAHFKFEAHQHQCSHFVNVTFRDLRYQYEVPTMSSNGSEFLQIRVLEPILDNNQVVPGTQLKLGPNATLVVFTYIGQVFISDSLNFKSVQKPTSKNFIKPGQTLDLVFPAPSNASMHIYGADEISVRTRDDFMTHSWSERQLESTNRVSARDNTNGFDDLKRVGMTVITDAAAQTAIHGQDGCSHAARCSQNLPVTDFPLGETWLSKNLISQNDTNKLTVTMPQKLSSWLIRGYYSKGENDIEFFPETLLETSMQFFISIDLPFSVVDGEHLEVPVFIHNTWTGTEHRDVTLTLKNLDSAFEFPSDSNMSIPCTPKSVSETAITIKLVKTGIINIRVDARSDSEVTFVEKSLIVLPTKEARSYIASSIFLALPIPVNSSQLKSFIIGLGNPPVIPSVRGIAAKNGSKKELRTPESWKLFVSSDIMTLTNNHVNRLDTLPSTSLETKVLRLAANIAILTYIPKTMQPHTENRARAVISLEHDYQNLLSTRCSDGSFTDGNPKSNCPGSIELTARIVRCLILAKSHTFVDDQIVQQGLEFLKNQLPADLGENHISLQKDSNSRIASIALTLLAFLEEQKTSSNPAGYNHLSTLEQARKLFQQYYNNNLKGNPNIHDARAQALMTYAEHVWNEVNPNKNTEKDKYWSKLSPKNLANGTTCFGTPEVKVETISYIILTSHLRGKHFDAIYYLNQILFRELNQYGGFLSTRDTEVAVMALAKVAEMDRRFATQFQLNISAVHRGVDYTNVAAGVKMNQSLAFKEFPLPRHTKGVKLEATGTGIVFAQLRHTYTVPRKSRKGSFTIVVKKTKSEGRRRSLNICIGFRKERTSGVAVLDVNLPSGYKFEQLPTSESARKMRNYRSHEFVDINSKLRIVLGSVSTTPKSCVDVNAIRVFRVEELQPSFVQAYEFFDTTKVSQIVYEL</sequence>
<keyword evidence="8" id="KW-1185">Reference proteome</keyword>
<evidence type="ECO:0000256" key="3">
    <source>
        <dbReference type="ARBA" id="ARBA00023157"/>
    </source>
</evidence>
<keyword evidence="1" id="KW-0732">Signal</keyword>